<dbReference type="EMBL" id="FMIC01000002">
    <property type="protein sequence ID" value="SCL71730.1"/>
    <property type="molecule type" value="Genomic_DNA"/>
</dbReference>
<dbReference type="HAMAP" id="MF_02034">
    <property type="entry name" value="EgtA"/>
    <property type="match status" value="1"/>
</dbReference>
<dbReference type="PANTHER" id="PTHR34378">
    <property type="entry name" value="GLUTAMATE--CYSTEINE LIGASE, CHLOROPLASTIC"/>
    <property type="match status" value="1"/>
</dbReference>
<comment type="similarity">
    <text evidence="5 6">Belongs to the glutamate--cysteine ligase type 2 family. EgtA subfamily.</text>
</comment>
<feature type="region of interest" description="Disordered" evidence="7">
    <location>
        <begin position="65"/>
        <end position="91"/>
    </location>
</feature>
<evidence type="ECO:0000256" key="6">
    <source>
        <dbReference type="PIRNR" id="PIRNR017901"/>
    </source>
</evidence>
<evidence type="ECO:0000313" key="11">
    <source>
        <dbReference type="Proteomes" id="UP001334804"/>
    </source>
</evidence>
<comment type="pathway">
    <text evidence="5">Amino-acid biosynthesis; ergothioneine biosynthesis.</text>
</comment>
<dbReference type="NCBIfam" id="TIGR03444">
    <property type="entry name" value="EgtA_Cys_ligase"/>
    <property type="match status" value="1"/>
</dbReference>
<dbReference type="Pfam" id="PF04107">
    <property type="entry name" value="GCS2"/>
    <property type="match status" value="1"/>
</dbReference>
<keyword evidence="11" id="KW-1185">Reference proteome</keyword>
<keyword evidence="3 5" id="KW-0067">ATP-binding</keyword>
<evidence type="ECO:0000256" key="5">
    <source>
        <dbReference type="HAMAP-Rule" id="MF_02034"/>
    </source>
</evidence>
<dbReference type="Proteomes" id="UP001334804">
    <property type="component" value="Chromosome"/>
</dbReference>
<evidence type="ECO:0000313" key="10">
    <source>
        <dbReference type="Proteomes" id="UP000199343"/>
    </source>
</evidence>
<evidence type="ECO:0000256" key="7">
    <source>
        <dbReference type="SAM" id="MobiDB-lite"/>
    </source>
</evidence>
<keyword evidence="1 5" id="KW-0436">Ligase</keyword>
<name>A0A1C6W0P7_9ACTN</name>
<protein>
    <recommendedName>
        <fullName evidence="5">Glutamate--cysteine ligase EgtA</fullName>
        <ecNumber evidence="5">6.3.2.2</ecNumber>
    </recommendedName>
    <alternativeName>
        <fullName evidence="5">Gamma-glutamylcysteine synthase</fullName>
        <shortName evidence="5">GCS</shortName>
        <shortName evidence="5">Gamma-ECS</shortName>
    </alternativeName>
</protein>
<sequence>MVTSPELDRSTVLKESAAAEGHLARICFKTGPPTRTGVELEWTVHDAADPARLVDGERLRAALGRHSPHSLDRASPAEPLPHGGTVTVEPGGQLEISTAPRSSLATLIYATDGDIAELSGLLDAAGLVLGRSGIDPHRPPRPVVEGPRYRAMRHVFDRRGPAGRTMMYSTAGLQVCLDAGEPEHLPARWAAVHALGPPLLAAFATADQHAGRSTGWASARMAAWYDIDPARTRPVWTPETDVDPVTAWTGYVLAAPLLCVRDEGPDWTPPPGITFADWVDGALPRPPTTDDLDYHVSTLFPPVRPRGYLELRYLDTQPGRGWVVPLAVLAALFADPGTVRAARAVAGPVAHRWHAAARHGLCDPALAVAAADLFDLALAGLPGLDLPAALHEDIDRGLRRRRDAAGRRHR</sequence>
<evidence type="ECO:0000313" key="8">
    <source>
        <dbReference type="EMBL" id="SCL71730.1"/>
    </source>
</evidence>
<evidence type="ECO:0000313" key="9">
    <source>
        <dbReference type="EMBL" id="WSA31701.1"/>
    </source>
</evidence>
<dbReference type="UniPathway" id="UPA01014"/>
<dbReference type="GO" id="GO:0006750">
    <property type="term" value="P:glutathione biosynthetic process"/>
    <property type="evidence" value="ECO:0007669"/>
    <property type="project" value="UniProtKB-UniRule"/>
</dbReference>
<dbReference type="RefSeq" id="WP_091630653.1">
    <property type="nucleotide sequence ID" value="NZ_CP109071.1"/>
</dbReference>
<dbReference type="Gene3D" id="3.30.590.20">
    <property type="match status" value="1"/>
</dbReference>
<dbReference type="InterPro" id="IPR017809">
    <property type="entry name" value="EgtA_Actinobacteria"/>
</dbReference>
<accession>A0A1C6W0P7</accession>
<dbReference type="InterPro" id="IPR014746">
    <property type="entry name" value="Gln_synth/guanido_kin_cat_dom"/>
</dbReference>
<dbReference type="GO" id="GO:0005524">
    <property type="term" value="F:ATP binding"/>
    <property type="evidence" value="ECO:0007669"/>
    <property type="project" value="UniProtKB-UniRule"/>
</dbReference>
<keyword evidence="2 5" id="KW-0547">Nucleotide-binding</keyword>
<dbReference type="PIRSF" id="PIRSF017901">
    <property type="entry name" value="GCL"/>
    <property type="match status" value="1"/>
</dbReference>
<dbReference type="PANTHER" id="PTHR34378:SF1">
    <property type="entry name" value="GLUTAMATE--CYSTEINE LIGASE, CHLOROPLASTIC"/>
    <property type="match status" value="1"/>
</dbReference>
<evidence type="ECO:0000256" key="1">
    <source>
        <dbReference type="ARBA" id="ARBA00022598"/>
    </source>
</evidence>
<evidence type="ECO:0000256" key="3">
    <source>
        <dbReference type="ARBA" id="ARBA00022840"/>
    </source>
</evidence>
<evidence type="ECO:0000256" key="4">
    <source>
        <dbReference type="ARBA" id="ARBA00048819"/>
    </source>
</evidence>
<comment type="function">
    <text evidence="5">Catalyzes the synthesis of gamma-glutamylcysteine (gamma-GC). This compound is used as substrate for the biosynthesis of the low-molecular thiol compound ergothioneine.</text>
</comment>
<proteinExistence type="inferred from homology"/>
<dbReference type="GO" id="GO:0004357">
    <property type="term" value="F:glutamate-cysteine ligase activity"/>
    <property type="evidence" value="ECO:0007669"/>
    <property type="project" value="UniProtKB-UniRule"/>
</dbReference>
<reference evidence="8 10" key="1">
    <citation type="submission" date="2016-06" db="EMBL/GenBank/DDBJ databases">
        <authorList>
            <person name="Kjaerup R.B."/>
            <person name="Dalgaard T.S."/>
            <person name="Juul-Madsen H.R."/>
        </authorList>
    </citation>
    <scope>NUCLEOTIDE SEQUENCE [LARGE SCALE GENOMIC DNA]</scope>
    <source>
        <strain evidence="8 10">DSM 43363</strain>
    </source>
</reference>
<dbReference type="OrthoDB" id="9780152at2"/>
<reference evidence="9 11" key="2">
    <citation type="submission" date="2022-10" db="EMBL/GenBank/DDBJ databases">
        <title>The complete genomes of actinobacterial strains from the NBC collection.</title>
        <authorList>
            <person name="Joergensen T.S."/>
            <person name="Alvarez Arevalo M."/>
            <person name="Sterndorff E.B."/>
            <person name="Faurdal D."/>
            <person name="Vuksanovic O."/>
            <person name="Mourched A.-S."/>
            <person name="Charusanti P."/>
            <person name="Shaw S."/>
            <person name="Blin K."/>
            <person name="Weber T."/>
        </authorList>
    </citation>
    <scope>NUCLEOTIDE SEQUENCE [LARGE SCALE GENOMIC DNA]</scope>
    <source>
        <strain evidence="9 11">NBC 01809</strain>
    </source>
</reference>
<dbReference type="GO" id="GO:0052699">
    <property type="term" value="P:ergothioneine biosynthetic process"/>
    <property type="evidence" value="ECO:0007669"/>
    <property type="project" value="UniProtKB-UniRule"/>
</dbReference>
<dbReference type="EMBL" id="CP109071">
    <property type="protein sequence ID" value="WSA31701.1"/>
    <property type="molecule type" value="Genomic_DNA"/>
</dbReference>
<gene>
    <name evidence="5 9" type="primary">egtA</name>
    <name evidence="8" type="ORF">GA0070608_4735</name>
    <name evidence="9" type="ORF">OIE14_26835</name>
</gene>
<dbReference type="SUPFAM" id="SSF55931">
    <property type="entry name" value="Glutamine synthetase/guanido kinase"/>
    <property type="match status" value="1"/>
</dbReference>
<organism evidence="8 10">
    <name type="scientific">Micromonospora peucetia</name>
    <dbReference type="NCBI Taxonomy" id="47871"/>
    <lineage>
        <taxon>Bacteria</taxon>
        <taxon>Bacillati</taxon>
        <taxon>Actinomycetota</taxon>
        <taxon>Actinomycetes</taxon>
        <taxon>Micromonosporales</taxon>
        <taxon>Micromonosporaceae</taxon>
        <taxon>Micromonospora</taxon>
    </lineage>
</organism>
<dbReference type="InterPro" id="IPR006336">
    <property type="entry name" value="GCS2"/>
</dbReference>
<evidence type="ECO:0000256" key="2">
    <source>
        <dbReference type="ARBA" id="ARBA00022741"/>
    </source>
</evidence>
<dbReference type="EC" id="6.3.2.2" evidence="5"/>
<dbReference type="STRING" id="47871.GA0070608_4735"/>
<comment type="catalytic activity">
    <reaction evidence="4 5 6">
        <text>L-cysteine + L-glutamate + ATP = gamma-L-glutamyl-L-cysteine + ADP + phosphate + H(+)</text>
        <dbReference type="Rhea" id="RHEA:13285"/>
        <dbReference type="ChEBI" id="CHEBI:15378"/>
        <dbReference type="ChEBI" id="CHEBI:29985"/>
        <dbReference type="ChEBI" id="CHEBI:30616"/>
        <dbReference type="ChEBI" id="CHEBI:35235"/>
        <dbReference type="ChEBI" id="CHEBI:43474"/>
        <dbReference type="ChEBI" id="CHEBI:58173"/>
        <dbReference type="ChEBI" id="CHEBI:456216"/>
        <dbReference type="EC" id="6.3.2.2"/>
    </reaction>
</comment>
<dbReference type="AlphaFoldDB" id="A0A1C6W0P7"/>
<dbReference type="Proteomes" id="UP000199343">
    <property type="component" value="Unassembled WGS sequence"/>
</dbReference>
<dbReference type="InterPro" id="IPR035434">
    <property type="entry name" value="GCL_bact_plant"/>
</dbReference>